<dbReference type="Gene3D" id="3.90.550.10">
    <property type="entry name" value="Spore Coat Polysaccharide Biosynthesis Protein SpsA, Chain A"/>
    <property type="match status" value="1"/>
</dbReference>
<organism evidence="3 4">
    <name type="scientific">Arthrobacter cheniae</name>
    <dbReference type="NCBI Taxonomy" id="1258888"/>
    <lineage>
        <taxon>Bacteria</taxon>
        <taxon>Bacillati</taxon>
        <taxon>Actinomycetota</taxon>
        <taxon>Actinomycetes</taxon>
        <taxon>Micrococcales</taxon>
        <taxon>Micrococcaceae</taxon>
        <taxon>Arthrobacter</taxon>
    </lineage>
</organism>
<evidence type="ECO:0000256" key="1">
    <source>
        <dbReference type="SAM" id="MobiDB-lite"/>
    </source>
</evidence>
<dbReference type="OrthoDB" id="153025at2"/>
<dbReference type="EMBL" id="QZVT01000001">
    <property type="protein sequence ID" value="RJT83069.1"/>
    <property type="molecule type" value="Genomic_DNA"/>
</dbReference>
<proteinExistence type="predicted"/>
<dbReference type="Pfam" id="PF00535">
    <property type="entry name" value="Glycos_transf_2"/>
    <property type="match status" value="1"/>
</dbReference>
<name>A0A3A5MBT8_9MICC</name>
<dbReference type="RefSeq" id="WP_120147555.1">
    <property type="nucleotide sequence ID" value="NZ_QZVT01000001.1"/>
</dbReference>
<evidence type="ECO:0000313" key="3">
    <source>
        <dbReference type="EMBL" id="RJT83069.1"/>
    </source>
</evidence>
<sequence length="332" mass="36370">MPSSIPTISVVICTYTEKRLSLLTQVVESVRLQTLTPDQIIVVVDHNEDLYKRLLMDFRDVVLVESQAQPGLAGARNTGVSVATSEIIAFLDDDAEAAPDWLERLSVFYDDPDVLAVGGRVEPVWETGRPAYFSEELDWIVGCSYRGMPRMAAEVRNLIGANMSFRSDVLEHVGGFNHDLGRQAVKPLGCEETEICIRSTLASPGARIVYDPAAVVNHHVPTSRGTLSYMLTRAWSEGLSKAQVSHLVGHKRALRSERRYVRTILPRAVLSGIRDWGTGRDSAGLGQAGAIVAVLACTTGGYLRGRQIAHTTRSRAARTTTAPEEAWRTVTT</sequence>
<evidence type="ECO:0000259" key="2">
    <source>
        <dbReference type="Pfam" id="PF00535"/>
    </source>
</evidence>
<dbReference type="InterPro" id="IPR001173">
    <property type="entry name" value="Glyco_trans_2-like"/>
</dbReference>
<dbReference type="InterPro" id="IPR029044">
    <property type="entry name" value="Nucleotide-diphossugar_trans"/>
</dbReference>
<dbReference type="InterPro" id="IPR050834">
    <property type="entry name" value="Glycosyltransf_2"/>
</dbReference>
<dbReference type="Proteomes" id="UP000272560">
    <property type="component" value="Unassembled WGS sequence"/>
</dbReference>
<dbReference type="PANTHER" id="PTHR43685:SF3">
    <property type="entry name" value="SLR2126 PROTEIN"/>
    <property type="match status" value="1"/>
</dbReference>
<dbReference type="GO" id="GO:0016740">
    <property type="term" value="F:transferase activity"/>
    <property type="evidence" value="ECO:0007669"/>
    <property type="project" value="UniProtKB-KW"/>
</dbReference>
<feature type="region of interest" description="Disordered" evidence="1">
    <location>
        <begin position="313"/>
        <end position="332"/>
    </location>
</feature>
<dbReference type="SUPFAM" id="SSF53448">
    <property type="entry name" value="Nucleotide-diphospho-sugar transferases"/>
    <property type="match status" value="1"/>
</dbReference>
<feature type="domain" description="Glycosyltransferase 2-like" evidence="2">
    <location>
        <begin position="9"/>
        <end position="173"/>
    </location>
</feature>
<protein>
    <submittedName>
        <fullName evidence="3">Glycosyltransferase family 2 protein</fullName>
    </submittedName>
</protein>
<dbReference type="AlphaFoldDB" id="A0A3A5MBT8"/>
<reference evidence="3 4" key="1">
    <citation type="submission" date="2018-09" db="EMBL/GenBank/DDBJ databases">
        <title>Novel species of Arthrobacter.</title>
        <authorList>
            <person name="Liu Q."/>
            <person name="Xin Y.-H."/>
        </authorList>
    </citation>
    <scope>NUCLEOTIDE SEQUENCE [LARGE SCALE GENOMIC DNA]</scope>
    <source>
        <strain evidence="3 4">Hz2</strain>
    </source>
</reference>
<evidence type="ECO:0000313" key="4">
    <source>
        <dbReference type="Proteomes" id="UP000272560"/>
    </source>
</evidence>
<keyword evidence="3" id="KW-0808">Transferase</keyword>
<comment type="caution">
    <text evidence="3">The sequence shown here is derived from an EMBL/GenBank/DDBJ whole genome shotgun (WGS) entry which is preliminary data.</text>
</comment>
<keyword evidence="4" id="KW-1185">Reference proteome</keyword>
<accession>A0A3A5MBT8</accession>
<dbReference type="PANTHER" id="PTHR43685">
    <property type="entry name" value="GLYCOSYLTRANSFERASE"/>
    <property type="match status" value="1"/>
</dbReference>
<gene>
    <name evidence="3" type="ORF">D6T63_01005</name>
</gene>